<sequence>MALPQAELKRTARHLSLPGFGIEQQERLHNAHVLMVGAGGLGCPALQSLAAAGIGTITIIDDDTVDLSNIHRQILFGAADIGKPKVEVAAARLRQLQPGITINTLQERLTVDNAVELIAAADIVLDGCDTFATSYLIADAAELTGTPLIWATVLRFHGDLALFHSSNTQRGVGLRDLFPTQPPANLVPDCATAGVLGSTTAVMGSLMATHTIGFLAGLNGITPGTLLSYDAFPANTRSFNISADPARAMVTRLAPHYGAPQCTVKTDFLERVRSGEFLALDIREKHEVLINDLPADIPTVKLPLSRISTAEQVNTAIGTHQKVLVYCASGVRSAKFIKDFQHLNAELFSLPGGVNALTT</sequence>
<dbReference type="HOGENOM" id="CLU_013325_1_0_11"/>
<dbReference type="Gene3D" id="3.40.250.10">
    <property type="entry name" value="Rhodanese-like domain"/>
    <property type="match status" value="1"/>
</dbReference>
<dbReference type="PROSITE" id="PS50206">
    <property type="entry name" value="RHODANESE_3"/>
    <property type="match status" value="1"/>
</dbReference>
<dbReference type="AlphaFoldDB" id="M1TSD7"/>
<dbReference type="GO" id="GO:0004792">
    <property type="term" value="F:thiosulfate-cyanide sulfurtransferase activity"/>
    <property type="evidence" value="ECO:0007669"/>
    <property type="project" value="TreeGrafter"/>
</dbReference>
<dbReference type="InterPro" id="IPR035985">
    <property type="entry name" value="Ubiquitin-activating_enz"/>
</dbReference>
<dbReference type="CDD" id="cd00158">
    <property type="entry name" value="RHOD"/>
    <property type="match status" value="1"/>
</dbReference>
<dbReference type="InterPro" id="IPR000594">
    <property type="entry name" value="ThiF_NAD_FAD-bd"/>
</dbReference>
<dbReference type="SUPFAM" id="SSF69572">
    <property type="entry name" value="Activating enzymes of the ubiquitin-like proteins"/>
    <property type="match status" value="1"/>
</dbReference>
<organism evidence="2 3">
    <name type="scientific">Corynebacterium callunae DSM 20147</name>
    <dbReference type="NCBI Taxonomy" id="1121353"/>
    <lineage>
        <taxon>Bacteria</taxon>
        <taxon>Bacillati</taxon>
        <taxon>Actinomycetota</taxon>
        <taxon>Actinomycetes</taxon>
        <taxon>Mycobacteriales</taxon>
        <taxon>Corynebacteriaceae</taxon>
        <taxon>Corynebacterium</taxon>
    </lineage>
</organism>
<dbReference type="PATRIC" id="fig|1121353.3.peg.1760"/>
<name>M1TSD7_9CORY</name>
<protein>
    <submittedName>
        <fullName evidence="2">Thiamine biosynthesis protein ThiF</fullName>
    </submittedName>
</protein>
<dbReference type="Pfam" id="PF00899">
    <property type="entry name" value="ThiF"/>
    <property type="match status" value="1"/>
</dbReference>
<evidence type="ECO:0000313" key="2">
    <source>
        <dbReference type="EMBL" id="AGG67166.1"/>
    </source>
</evidence>
<reference evidence="2 3" key="1">
    <citation type="submission" date="2013-02" db="EMBL/GenBank/DDBJ databases">
        <title>The complete genome sequence of Corynebacterium callunae DSM 20147.</title>
        <authorList>
            <person name="Ruckert C."/>
            <person name="Albersmeier A."/>
            <person name="Kalinowski J."/>
        </authorList>
    </citation>
    <scope>NUCLEOTIDE SEQUENCE [LARGE SCALE GENOMIC DNA]</scope>
    <source>
        <strain evidence="2 3">DSM 20147</strain>
    </source>
</reference>
<feature type="domain" description="Rhodanese" evidence="1">
    <location>
        <begin position="273"/>
        <end position="359"/>
    </location>
</feature>
<dbReference type="GO" id="GO:0008146">
    <property type="term" value="F:sulfotransferase activity"/>
    <property type="evidence" value="ECO:0007669"/>
    <property type="project" value="TreeGrafter"/>
</dbReference>
<proteinExistence type="predicted"/>
<dbReference type="PANTHER" id="PTHR10953">
    <property type="entry name" value="UBIQUITIN-ACTIVATING ENZYME E1"/>
    <property type="match status" value="1"/>
</dbReference>
<dbReference type="PANTHER" id="PTHR10953:SF102">
    <property type="entry name" value="ADENYLYLTRANSFERASE AND SULFURTRANSFERASE MOCS3"/>
    <property type="match status" value="1"/>
</dbReference>
<keyword evidence="3" id="KW-1185">Reference proteome</keyword>
<dbReference type="GO" id="GO:0016779">
    <property type="term" value="F:nucleotidyltransferase activity"/>
    <property type="evidence" value="ECO:0007669"/>
    <property type="project" value="TreeGrafter"/>
</dbReference>
<dbReference type="OrthoDB" id="9804286at2"/>
<dbReference type="RefSeq" id="WP_015651597.1">
    <property type="nucleotide sequence ID" value="NC_020506.1"/>
</dbReference>
<dbReference type="CDD" id="cd00757">
    <property type="entry name" value="ThiF_MoeB_HesA_family"/>
    <property type="match status" value="1"/>
</dbReference>
<dbReference type="InterPro" id="IPR036873">
    <property type="entry name" value="Rhodanese-like_dom_sf"/>
</dbReference>
<dbReference type="GO" id="GO:0005829">
    <property type="term" value="C:cytosol"/>
    <property type="evidence" value="ECO:0007669"/>
    <property type="project" value="TreeGrafter"/>
</dbReference>
<dbReference type="Proteomes" id="UP000011760">
    <property type="component" value="Chromosome"/>
</dbReference>
<gene>
    <name evidence="2" type="ORF">H924_08640</name>
</gene>
<dbReference type="eggNOG" id="COG0476">
    <property type="taxonomic scope" value="Bacteria"/>
</dbReference>
<dbReference type="InterPro" id="IPR001763">
    <property type="entry name" value="Rhodanese-like_dom"/>
</dbReference>
<dbReference type="Gene3D" id="3.40.50.720">
    <property type="entry name" value="NAD(P)-binding Rossmann-like Domain"/>
    <property type="match status" value="1"/>
</dbReference>
<accession>M1TSD7</accession>
<dbReference type="GO" id="GO:0008641">
    <property type="term" value="F:ubiquitin-like modifier activating enzyme activity"/>
    <property type="evidence" value="ECO:0007669"/>
    <property type="project" value="InterPro"/>
</dbReference>
<dbReference type="InterPro" id="IPR045886">
    <property type="entry name" value="ThiF/MoeB/HesA"/>
</dbReference>
<dbReference type="STRING" id="1121353.H924_08640"/>
<evidence type="ECO:0000313" key="3">
    <source>
        <dbReference type="Proteomes" id="UP000011760"/>
    </source>
</evidence>
<dbReference type="EMBL" id="CP004354">
    <property type="protein sequence ID" value="AGG67166.1"/>
    <property type="molecule type" value="Genomic_DNA"/>
</dbReference>
<dbReference type="NCBIfam" id="NF004111">
    <property type="entry name" value="PRK05600.1"/>
    <property type="match status" value="1"/>
</dbReference>
<dbReference type="KEGG" id="ccn:H924_08640"/>
<evidence type="ECO:0000259" key="1">
    <source>
        <dbReference type="PROSITE" id="PS50206"/>
    </source>
</evidence>